<proteinExistence type="inferred from homology"/>
<keyword evidence="5 6" id="KW-0720">Serine protease</keyword>
<dbReference type="PANTHER" id="PTHR43806:SF58">
    <property type="entry name" value="ALKALINE PROTEASE 1-RELATED"/>
    <property type="match status" value="1"/>
</dbReference>
<feature type="domain" description="Inhibitor I9" evidence="9">
    <location>
        <begin position="36"/>
        <end position="117"/>
    </location>
</feature>
<evidence type="ECO:0000256" key="6">
    <source>
        <dbReference type="PROSITE-ProRule" id="PRU01240"/>
    </source>
</evidence>
<dbReference type="Gene3D" id="3.40.50.200">
    <property type="entry name" value="Peptidase S8/S53 domain"/>
    <property type="match status" value="1"/>
</dbReference>
<organism evidence="10 11">
    <name type="scientific">Periconia digitata</name>
    <dbReference type="NCBI Taxonomy" id="1303443"/>
    <lineage>
        <taxon>Eukaryota</taxon>
        <taxon>Fungi</taxon>
        <taxon>Dikarya</taxon>
        <taxon>Ascomycota</taxon>
        <taxon>Pezizomycotina</taxon>
        <taxon>Dothideomycetes</taxon>
        <taxon>Pleosporomycetidae</taxon>
        <taxon>Pleosporales</taxon>
        <taxon>Massarineae</taxon>
        <taxon>Periconiaceae</taxon>
        <taxon>Periconia</taxon>
    </lineage>
</organism>
<evidence type="ECO:0000256" key="4">
    <source>
        <dbReference type="ARBA" id="ARBA00022801"/>
    </source>
</evidence>
<dbReference type="Proteomes" id="UP001152607">
    <property type="component" value="Unassembled WGS sequence"/>
</dbReference>
<dbReference type="InterPro" id="IPR015500">
    <property type="entry name" value="Peptidase_S8_subtilisin-rel"/>
</dbReference>
<dbReference type="Gene3D" id="3.30.70.80">
    <property type="entry name" value="Peptidase S8 propeptide/proteinase inhibitor I9"/>
    <property type="match status" value="1"/>
</dbReference>
<dbReference type="InterPro" id="IPR050131">
    <property type="entry name" value="Peptidase_S8_subtilisin-like"/>
</dbReference>
<reference evidence="10" key="1">
    <citation type="submission" date="2023-01" db="EMBL/GenBank/DDBJ databases">
        <authorList>
            <person name="Van Ghelder C."/>
            <person name="Rancurel C."/>
        </authorList>
    </citation>
    <scope>NUCLEOTIDE SEQUENCE</scope>
    <source>
        <strain evidence="10">CNCM I-4278</strain>
    </source>
</reference>
<dbReference type="InterPro" id="IPR022398">
    <property type="entry name" value="Peptidase_S8_His-AS"/>
</dbReference>
<keyword evidence="2 6" id="KW-0645">Protease</keyword>
<keyword evidence="3 7" id="KW-0732">Signal</keyword>
<comment type="similarity">
    <text evidence="1 6">Belongs to the peptidase S8 family.</text>
</comment>
<dbReference type="PROSITE" id="PS00137">
    <property type="entry name" value="SUBTILASE_HIS"/>
    <property type="match status" value="1"/>
</dbReference>
<feature type="active site" description="Charge relay system" evidence="6">
    <location>
        <position position="350"/>
    </location>
</feature>
<evidence type="ECO:0000259" key="8">
    <source>
        <dbReference type="Pfam" id="PF00082"/>
    </source>
</evidence>
<keyword evidence="4 6" id="KW-0378">Hydrolase</keyword>
<name>A0A9W4UBI4_9PLEO</name>
<dbReference type="OrthoDB" id="206201at2759"/>
<dbReference type="GO" id="GO:0004252">
    <property type="term" value="F:serine-type endopeptidase activity"/>
    <property type="evidence" value="ECO:0007669"/>
    <property type="project" value="UniProtKB-UniRule"/>
</dbReference>
<dbReference type="GO" id="GO:0005576">
    <property type="term" value="C:extracellular region"/>
    <property type="evidence" value="ECO:0007669"/>
    <property type="project" value="UniProtKB-ARBA"/>
</dbReference>
<dbReference type="Pfam" id="PF00082">
    <property type="entry name" value="Peptidase_S8"/>
    <property type="match status" value="1"/>
</dbReference>
<evidence type="ECO:0000313" key="11">
    <source>
        <dbReference type="Proteomes" id="UP001152607"/>
    </source>
</evidence>
<dbReference type="InterPro" id="IPR010259">
    <property type="entry name" value="S8pro/Inhibitor_I9"/>
</dbReference>
<dbReference type="Pfam" id="PF05922">
    <property type="entry name" value="Inhibitor_I9"/>
    <property type="match status" value="1"/>
</dbReference>
<feature type="active site" description="Charge relay system" evidence="6">
    <location>
        <position position="191"/>
    </location>
</feature>
<dbReference type="PRINTS" id="PR00723">
    <property type="entry name" value="SUBTILISIN"/>
</dbReference>
<comment type="caution">
    <text evidence="10">The sequence shown here is derived from an EMBL/GenBank/DDBJ whole genome shotgun (WGS) entry which is preliminary data.</text>
</comment>
<dbReference type="PROSITE" id="PS51892">
    <property type="entry name" value="SUBTILASE"/>
    <property type="match status" value="1"/>
</dbReference>
<dbReference type="InterPro" id="IPR037045">
    <property type="entry name" value="S8pro/Inhibitor_I9_sf"/>
</dbReference>
<dbReference type="InterPro" id="IPR000209">
    <property type="entry name" value="Peptidase_S8/S53_dom"/>
</dbReference>
<dbReference type="PANTHER" id="PTHR43806">
    <property type="entry name" value="PEPTIDASE S8"/>
    <property type="match status" value="1"/>
</dbReference>
<feature type="signal peptide" evidence="7">
    <location>
        <begin position="1"/>
        <end position="21"/>
    </location>
</feature>
<keyword evidence="11" id="KW-1185">Reference proteome</keyword>
<evidence type="ECO:0000313" key="10">
    <source>
        <dbReference type="EMBL" id="CAI6331905.1"/>
    </source>
</evidence>
<protein>
    <submittedName>
        <fullName evidence="10">Uncharacterized protein</fullName>
    </submittedName>
</protein>
<dbReference type="InterPro" id="IPR034193">
    <property type="entry name" value="PCSK9_ProteinaseK-like"/>
</dbReference>
<evidence type="ECO:0000256" key="7">
    <source>
        <dbReference type="SAM" id="SignalP"/>
    </source>
</evidence>
<evidence type="ECO:0000259" key="9">
    <source>
        <dbReference type="Pfam" id="PF05922"/>
    </source>
</evidence>
<dbReference type="FunFam" id="3.40.50.200:FF:000014">
    <property type="entry name" value="Proteinase K"/>
    <property type="match status" value="1"/>
</dbReference>
<evidence type="ECO:0000256" key="1">
    <source>
        <dbReference type="ARBA" id="ARBA00011073"/>
    </source>
</evidence>
<feature type="domain" description="Peptidase S8/S53" evidence="8">
    <location>
        <begin position="158"/>
        <end position="385"/>
    </location>
</feature>
<feature type="chain" id="PRO_5040946965" evidence="7">
    <location>
        <begin position="22"/>
        <end position="414"/>
    </location>
</feature>
<evidence type="ECO:0000256" key="5">
    <source>
        <dbReference type="ARBA" id="ARBA00022825"/>
    </source>
</evidence>
<dbReference type="SUPFAM" id="SSF54897">
    <property type="entry name" value="Protease propeptides/inhibitors"/>
    <property type="match status" value="1"/>
</dbReference>
<dbReference type="CDD" id="cd04077">
    <property type="entry name" value="Peptidases_S8_PCSK9_ProteinaseK_like"/>
    <property type="match status" value="1"/>
</dbReference>
<dbReference type="SUPFAM" id="SSF52743">
    <property type="entry name" value="Subtilisin-like"/>
    <property type="match status" value="1"/>
</dbReference>
<feature type="active site" description="Charge relay system" evidence="6">
    <location>
        <position position="160"/>
    </location>
</feature>
<dbReference type="AlphaFoldDB" id="A0A9W4UBI4"/>
<dbReference type="InterPro" id="IPR036852">
    <property type="entry name" value="Peptidase_S8/S53_dom_sf"/>
</dbReference>
<accession>A0A9W4UBI4</accession>
<dbReference type="EMBL" id="CAOQHR010000003">
    <property type="protein sequence ID" value="CAI6331905.1"/>
    <property type="molecule type" value="Genomic_DNA"/>
</dbReference>
<evidence type="ECO:0000256" key="2">
    <source>
        <dbReference type="ARBA" id="ARBA00022670"/>
    </source>
</evidence>
<dbReference type="GO" id="GO:0006508">
    <property type="term" value="P:proteolysis"/>
    <property type="evidence" value="ECO:0007669"/>
    <property type="project" value="UniProtKB-KW"/>
</dbReference>
<gene>
    <name evidence="10" type="ORF">PDIGIT_LOCUS4934</name>
</gene>
<sequence length="414" mass="43458">MQSFVRVLALAAAALPFLGQAAPVDPVSTQTIPGKWIVQLKPEADVATVASHMINVREIHRRNLARSEIHTLSAGIEREFGFGMFKGYAGAFDDATVDELRNMPEVMTVEEDYEMTLYGEFVTQTDSTWGLASISSRTGNATSYVYDSSAGTGTFNYVVDTGVRLTHNEFNGRAVWGYNSVNNISVDNNGHGTHVAGTMAGITYGVAKNSTVVAVKVFEGSSGTASQVIDGFNWAVNDIVTKNRTSTAVINMSLGGRASATWDAAMTAAWNQGVLAVVAAGNQNSDASESSPARSPEALTVGGVQQSDFLNDGPQGSNYGPVVDIFAAGTGVLSAGYTSDSASQSASGTSMACPHVGGLVSYLRGLEGPSSAEAIKARVLELATPGRVKDPKGSANLLAFNGADVKRRRHVMRV</sequence>
<evidence type="ECO:0000256" key="3">
    <source>
        <dbReference type="ARBA" id="ARBA00022729"/>
    </source>
</evidence>